<dbReference type="Pfam" id="PF07687">
    <property type="entry name" value="M20_dimer"/>
    <property type="match status" value="1"/>
</dbReference>
<sequence>MSDIKQLEPTRIWERFSDLCQIPRPSGQEEQVRDHIVALAERLGLESYVDEVGNLIVRKPATAGMENRTGVILQSHLDMVPQKNADTDHDFSRDPIKAYVDGEWVTAAGTTLGADNGMGIAATLAILQATDIPHGPIEALFTIDEERSMVGAEALKPGVLQGKILINLDTEEEGEVYVGCAGGVDVLADAAYVEETAAADMQWRKLIIKGLKGGHSGCDIHLQRGNASKLMIRMLKQMQTLGVRIASFEGGNLSNAIPRECFATVAIPADQSDVFDGLFDKMAAVFGNELQAVEPGLVMLAEEAEAKANIMAEQDQLRWLDTLDVCPHGVDRMSDSVPGVVETSNNLAIVTIAEGKLHAACFARSLIDSATENMGHRICGLFRMAGAEARMVGMFPGWQPDVSSAMLVTMKETHETLFGKAPEVKVIHAGLECGILGATYPAWDMVSIGPTIVFPHSPDEKVHIESVSRFWQWLQAALAAAPEAA</sequence>
<dbReference type="InterPro" id="IPR036264">
    <property type="entry name" value="Bact_exopeptidase_dim_dom"/>
</dbReference>
<comment type="caution">
    <text evidence="3">The sequence shown here is derived from an EMBL/GenBank/DDBJ whole genome shotgun (WGS) entry which is preliminary data.</text>
</comment>
<protein>
    <submittedName>
        <fullName evidence="3">Aminoacyl-histidine dipeptidase</fullName>
    </submittedName>
</protein>
<dbReference type="InterPro" id="IPR002933">
    <property type="entry name" value="Peptidase_M20"/>
</dbReference>
<gene>
    <name evidence="3" type="ORF">GCM10023116_27800</name>
</gene>
<accession>A0ABP8V3U9</accession>
<dbReference type="PANTHER" id="PTHR43501:SF1">
    <property type="entry name" value="CYTOSOL NON-SPECIFIC DIPEPTIDASE"/>
    <property type="match status" value="1"/>
</dbReference>
<reference evidence="4" key="1">
    <citation type="journal article" date="2019" name="Int. J. Syst. Evol. Microbiol.">
        <title>The Global Catalogue of Microorganisms (GCM) 10K type strain sequencing project: providing services to taxonomists for standard genome sequencing and annotation.</title>
        <authorList>
            <consortium name="The Broad Institute Genomics Platform"/>
            <consortium name="The Broad Institute Genome Sequencing Center for Infectious Disease"/>
            <person name="Wu L."/>
            <person name="Ma J."/>
        </authorList>
    </citation>
    <scope>NUCLEOTIDE SEQUENCE [LARGE SCALE GENOMIC DNA]</scope>
    <source>
        <strain evidence="4">JCM 17805</strain>
    </source>
</reference>
<dbReference type="Pfam" id="PF01546">
    <property type="entry name" value="Peptidase_M20"/>
    <property type="match status" value="1"/>
</dbReference>
<dbReference type="Gene3D" id="3.40.630.10">
    <property type="entry name" value="Zn peptidases"/>
    <property type="match status" value="2"/>
</dbReference>
<dbReference type="InterPro" id="IPR001160">
    <property type="entry name" value="Peptidase_M20C"/>
</dbReference>
<dbReference type="Proteomes" id="UP001500604">
    <property type="component" value="Unassembled WGS sequence"/>
</dbReference>
<evidence type="ECO:0000313" key="4">
    <source>
        <dbReference type="Proteomes" id="UP001500604"/>
    </source>
</evidence>
<dbReference type="CDD" id="cd03890">
    <property type="entry name" value="M20_pepD"/>
    <property type="match status" value="1"/>
</dbReference>
<dbReference type="InterPro" id="IPR011650">
    <property type="entry name" value="Peptidase_M20_dimer"/>
</dbReference>
<dbReference type="NCBIfam" id="TIGR01893">
    <property type="entry name" value="aa-his-dipept"/>
    <property type="match status" value="1"/>
</dbReference>
<evidence type="ECO:0000256" key="1">
    <source>
        <dbReference type="ARBA" id="ARBA00022801"/>
    </source>
</evidence>
<proteinExistence type="predicted"/>
<dbReference type="SUPFAM" id="SSF53187">
    <property type="entry name" value="Zn-dependent exopeptidases"/>
    <property type="match status" value="1"/>
</dbReference>
<evidence type="ECO:0000313" key="3">
    <source>
        <dbReference type="EMBL" id="GAA4650497.1"/>
    </source>
</evidence>
<dbReference type="PIRSF" id="PIRSF016599">
    <property type="entry name" value="Xaa-His_dipept"/>
    <property type="match status" value="1"/>
</dbReference>
<keyword evidence="1" id="KW-0378">Hydrolase</keyword>
<dbReference type="RefSeq" id="WP_345196685.1">
    <property type="nucleotide sequence ID" value="NZ_BAABFL010000400.1"/>
</dbReference>
<keyword evidence="4" id="KW-1185">Reference proteome</keyword>
<dbReference type="EMBL" id="BAABFL010000400">
    <property type="protein sequence ID" value="GAA4650497.1"/>
    <property type="molecule type" value="Genomic_DNA"/>
</dbReference>
<feature type="domain" description="Peptidase M20 dimerisation" evidence="2">
    <location>
        <begin position="209"/>
        <end position="290"/>
    </location>
</feature>
<dbReference type="PRINTS" id="PR00934">
    <property type="entry name" value="XHISDIPTASE"/>
</dbReference>
<dbReference type="PANTHER" id="PTHR43501">
    <property type="entry name" value="CYTOSOL NON-SPECIFIC DIPEPTIDASE"/>
    <property type="match status" value="1"/>
</dbReference>
<evidence type="ECO:0000259" key="2">
    <source>
        <dbReference type="Pfam" id="PF07687"/>
    </source>
</evidence>
<organism evidence="3 4">
    <name type="scientific">Kistimonas scapharcae</name>
    <dbReference type="NCBI Taxonomy" id="1036133"/>
    <lineage>
        <taxon>Bacteria</taxon>
        <taxon>Pseudomonadati</taxon>
        <taxon>Pseudomonadota</taxon>
        <taxon>Gammaproteobacteria</taxon>
        <taxon>Oceanospirillales</taxon>
        <taxon>Endozoicomonadaceae</taxon>
        <taxon>Kistimonas</taxon>
    </lineage>
</organism>
<name>A0ABP8V3U9_9GAMM</name>
<dbReference type="SUPFAM" id="SSF55031">
    <property type="entry name" value="Bacterial exopeptidase dimerisation domain"/>
    <property type="match status" value="1"/>
</dbReference>